<evidence type="ECO:0000313" key="9">
    <source>
        <dbReference type="Proteomes" id="UP001221686"/>
    </source>
</evidence>
<feature type="compositionally biased region" description="Basic and acidic residues" evidence="6">
    <location>
        <begin position="275"/>
        <end position="296"/>
    </location>
</feature>
<keyword evidence="4" id="KW-0560">Oxidoreductase</keyword>
<dbReference type="SUPFAM" id="SSF54909">
    <property type="entry name" value="Dimeric alpha+beta barrel"/>
    <property type="match status" value="1"/>
</dbReference>
<dbReference type="GO" id="GO:0004601">
    <property type="term" value="F:peroxidase activity"/>
    <property type="evidence" value="ECO:0007669"/>
    <property type="project" value="UniProtKB-KW"/>
</dbReference>
<keyword evidence="5" id="KW-0408">Iron</keyword>
<evidence type="ECO:0000256" key="2">
    <source>
        <dbReference type="ARBA" id="ARBA00022559"/>
    </source>
</evidence>
<evidence type="ECO:0000256" key="6">
    <source>
        <dbReference type="SAM" id="MobiDB-lite"/>
    </source>
</evidence>
<dbReference type="InterPro" id="IPR011008">
    <property type="entry name" value="Dimeric_a/b-barrel"/>
</dbReference>
<keyword evidence="9" id="KW-1185">Reference proteome</keyword>
<evidence type="ECO:0000313" key="8">
    <source>
        <dbReference type="EMBL" id="MDC0721188.1"/>
    </source>
</evidence>
<evidence type="ECO:0000256" key="3">
    <source>
        <dbReference type="ARBA" id="ARBA00022723"/>
    </source>
</evidence>
<protein>
    <submittedName>
        <fullName evidence="8">Peroxidase</fullName>
    </submittedName>
</protein>
<dbReference type="RefSeq" id="WP_272089689.1">
    <property type="nucleotide sequence ID" value="NZ_JAQNDL010000003.1"/>
</dbReference>
<dbReference type="InterPro" id="IPR006314">
    <property type="entry name" value="Dyp_peroxidase"/>
</dbReference>
<accession>A0ABT5E8G0</accession>
<comment type="caution">
    <text evidence="8">The sequence shown here is derived from an EMBL/GenBank/DDBJ whole genome shotgun (WGS) entry which is preliminary data.</text>
</comment>
<evidence type="ECO:0000259" key="7">
    <source>
        <dbReference type="Pfam" id="PF21105"/>
    </source>
</evidence>
<feature type="region of interest" description="Disordered" evidence="6">
    <location>
        <begin position="273"/>
        <end position="296"/>
    </location>
</feature>
<dbReference type="PROSITE" id="PS51404">
    <property type="entry name" value="DYP_PEROXIDASE"/>
    <property type="match status" value="1"/>
</dbReference>
<comment type="cofactor">
    <cofactor evidence="1">
        <name>heme b</name>
        <dbReference type="ChEBI" id="CHEBI:60344"/>
    </cofactor>
</comment>
<evidence type="ECO:0000256" key="4">
    <source>
        <dbReference type="ARBA" id="ARBA00023002"/>
    </source>
</evidence>
<dbReference type="EMBL" id="JAQNDL010000003">
    <property type="protein sequence ID" value="MDC0721188.1"/>
    <property type="molecule type" value="Genomic_DNA"/>
</dbReference>
<keyword evidence="3" id="KW-0479">Metal-binding</keyword>
<dbReference type="InterPro" id="IPR049509">
    <property type="entry name" value="DyP_N"/>
</dbReference>
<evidence type="ECO:0000256" key="5">
    <source>
        <dbReference type="ARBA" id="ARBA00023004"/>
    </source>
</evidence>
<dbReference type="Pfam" id="PF21105">
    <property type="entry name" value="DyP_N"/>
    <property type="match status" value="1"/>
</dbReference>
<gene>
    <name evidence="8" type="ORF">POL25_30055</name>
</gene>
<feature type="domain" description="DyP dimeric alpha+beta barrel" evidence="7">
    <location>
        <begin position="58"/>
        <end position="143"/>
    </location>
</feature>
<reference evidence="8 9" key="1">
    <citation type="submission" date="2022-11" db="EMBL/GenBank/DDBJ databases">
        <title>Minimal conservation of predation-associated metabolite biosynthetic gene clusters underscores biosynthetic potential of Myxococcota including descriptions for ten novel species: Archangium lansinium sp. nov., Myxococcus landrumus sp. nov., Nannocystis bai.</title>
        <authorList>
            <person name="Ahearne A."/>
            <person name="Stevens C."/>
            <person name="Dowd S."/>
        </authorList>
    </citation>
    <scope>NUCLEOTIDE SEQUENCE [LARGE SCALE GENOMIC DNA]</scope>
    <source>
        <strain evidence="8 9">BB15-2</strain>
    </source>
</reference>
<proteinExistence type="predicted"/>
<keyword evidence="2 8" id="KW-0575">Peroxidase</keyword>
<dbReference type="PANTHER" id="PTHR30521:SF5">
    <property type="entry name" value="BLR4509 PROTEIN"/>
    <property type="match status" value="1"/>
</dbReference>
<dbReference type="Proteomes" id="UP001221686">
    <property type="component" value="Unassembled WGS sequence"/>
</dbReference>
<name>A0ABT5E8G0_9BACT</name>
<organism evidence="8 9">
    <name type="scientific">Nannocystis bainbridge</name>
    <dbReference type="NCBI Taxonomy" id="2995303"/>
    <lineage>
        <taxon>Bacteria</taxon>
        <taxon>Pseudomonadati</taxon>
        <taxon>Myxococcota</taxon>
        <taxon>Polyangia</taxon>
        <taxon>Nannocystales</taxon>
        <taxon>Nannocystaceae</taxon>
        <taxon>Nannocystis</taxon>
    </lineage>
</organism>
<dbReference type="PANTHER" id="PTHR30521">
    <property type="entry name" value="DEFERROCHELATASE/PEROXIDASE"/>
    <property type="match status" value="1"/>
</dbReference>
<evidence type="ECO:0000256" key="1">
    <source>
        <dbReference type="ARBA" id="ARBA00001970"/>
    </source>
</evidence>
<sequence length="438" mass="48475">MLDLDDIQYILLNRAPARAGRYEFLSFASAEAGRAWLSALVDQVHSVETMRASIADEKRWVTLAFTWNGLRALGVDEAALATFPEEFRQGMAARAEILGDTGANHPDHWVDGTTDPDLHAIVLLFTRTVEDRAHYQEELASLLAASPGAELLSALDVEAIPPFGYAHDHFGYRDQLTNLAIEGSGDAPTPGSGGLLKPGEFILGYPDEHGPPAGRPQPEVLSRNGSFLAYRRLQEHVGKFREFLAEHGETPEEQELLAAKLMGRWRSGAPLVLAPDKDDPKLADDPQRNNDFNYKQDDPFGYAVPLGAHIRRVNPRDTAASINRHRMIRRGATYGPHLPDDAPEDDQERGVAAFVLCASLIRQFEFAQNVWINDKNFHELGNERDPIIGTQDGTLEFKIPTRPIRRTITGLPAFTTVRGGAYFFIPGIEALRWLAAGD</sequence>